<dbReference type="PROSITE" id="PS51007">
    <property type="entry name" value="CYTC"/>
    <property type="match status" value="1"/>
</dbReference>
<organism evidence="6 7">
    <name type="scientific">Sulfuricurvum kujiense</name>
    <dbReference type="NCBI Taxonomy" id="148813"/>
    <lineage>
        <taxon>Bacteria</taxon>
        <taxon>Pseudomonadati</taxon>
        <taxon>Campylobacterota</taxon>
        <taxon>Epsilonproteobacteria</taxon>
        <taxon>Campylobacterales</taxon>
        <taxon>Sulfurimonadaceae</taxon>
        <taxon>Sulfuricurvum</taxon>
    </lineage>
</organism>
<proteinExistence type="predicted"/>
<evidence type="ECO:0000313" key="6">
    <source>
        <dbReference type="EMBL" id="DAB38295.1"/>
    </source>
</evidence>
<name>A0A2D3WEH3_9BACT</name>
<dbReference type="NCBIfam" id="TIGR04485">
    <property type="entry name" value="thiosulf_SoxX"/>
    <property type="match status" value="1"/>
</dbReference>
<protein>
    <submittedName>
        <fullName evidence="6">Sulfur oxidation c-type cytochrome SoxX</fullName>
    </submittedName>
</protein>
<dbReference type="AlphaFoldDB" id="A0A2D3WEH3"/>
<evidence type="ECO:0000259" key="5">
    <source>
        <dbReference type="PROSITE" id="PS51007"/>
    </source>
</evidence>
<dbReference type="InterPro" id="IPR009056">
    <property type="entry name" value="Cyt_c-like_dom"/>
</dbReference>
<dbReference type="Pfam" id="PF00034">
    <property type="entry name" value="Cytochrom_C"/>
    <property type="match status" value="1"/>
</dbReference>
<dbReference type="RefSeq" id="WP_303663029.1">
    <property type="nucleotide sequence ID" value="NZ_DLUI01000096.1"/>
</dbReference>
<accession>A0A2D3WEH3</accession>
<comment type="caution">
    <text evidence="6">The sequence shown here is derived from an EMBL/GenBank/DDBJ whole genome shotgun (WGS) entry which is preliminary data.</text>
</comment>
<sequence length="173" mass="18887">MRKVIMLGLATFLSAADLSQVIETPDATAILKKDALPVAKAYVMPEGCVTTDPKAIARGSYIFHNLNGKDAKENPPEGLTRLLPNGKEKQMGNCVACHNIEGAKGYGNIGPDLSKYKELYMDSGVRNPQFMYQKIADPRLDNPKSAMTVNLANGLMNEREVCDLVSYIIAPKK</sequence>
<dbReference type="InterPro" id="IPR036909">
    <property type="entry name" value="Cyt_c-like_dom_sf"/>
</dbReference>
<gene>
    <name evidence="6" type="primary">soxX</name>
    <name evidence="6" type="ORF">CFH83_06690</name>
</gene>
<keyword evidence="3 4" id="KW-0408">Iron</keyword>
<keyword evidence="2 4" id="KW-0479">Metal-binding</keyword>
<evidence type="ECO:0000313" key="7">
    <source>
        <dbReference type="Proteomes" id="UP000228859"/>
    </source>
</evidence>
<dbReference type="Proteomes" id="UP000228859">
    <property type="component" value="Unassembled WGS sequence"/>
</dbReference>
<keyword evidence="1 4" id="KW-0349">Heme</keyword>
<reference evidence="6 7" key="1">
    <citation type="journal article" date="2017" name="Front. Microbiol.">
        <title>Comparative Genomic Analysis of the Class Epsilonproteobacteria and Proposed Reclassification to Epsilonbacteraeota (phyl. nov.).</title>
        <authorList>
            <person name="Waite D.W."/>
            <person name="Vanwonterghem I."/>
            <person name="Rinke C."/>
            <person name="Parks D.H."/>
            <person name="Zhang Y."/>
            <person name="Takai K."/>
            <person name="Sievert S.M."/>
            <person name="Simon J."/>
            <person name="Campbell B.J."/>
            <person name="Hanson T.E."/>
            <person name="Woyke T."/>
            <person name="Klotz M.G."/>
            <person name="Hugenholtz P."/>
        </authorList>
    </citation>
    <scope>NUCLEOTIDE SEQUENCE [LARGE SCALE GENOMIC DNA]</scope>
    <source>
        <strain evidence="6">UBA12443</strain>
    </source>
</reference>
<dbReference type="GO" id="GO:0046872">
    <property type="term" value="F:metal ion binding"/>
    <property type="evidence" value="ECO:0007669"/>
    <property type="project" value="UniProtKB-KW"/>
</dbReference>
<evidence type="ECO:0000256" key="3">
    <source>
        <dbReference type="ARBA" id="ARBA00023004"/>
    </source>
</evidence>
<dbReference type="EMBL" id="DLUI01000096">
    <property type="protein sequence ID" value="DAB38295.1"/>
    <property type="molecule type" value="Genomic_DNA"/>
</dbReference>
<dbReference type="InterPro" id="IPR030999">
    <property type="entry name" value="Thiosulf_SoxX"/>
</dbReference>
<evidence type="ECO:0000256" key="4">
    <source>
        <dbReference type="PROSITE-ProRule" id="PRU00433"/>
    </source>
</evidence>
<dbReference type="SUPFAM" id="SSF46626">
    <property type="entry name" value="Cytochrome c"/>
    <property type="match status" value="1"/>
</dbReference>
<dbReference type="Gene3D" id="1.10.760.10">
    <property type="entry name" value="Cytochrome c-like domain"/>
    <property type="match status" value="1"/>
</dbReference>
<evidence type="ECO:0000256" key="1">
    <source>
        <dbReference type="ARBA" id="ARBA00022617"/>
    </source>
</evidence>
<feature type="domain" description="Cytochrome c" evidence="5">
    <location>
        <begin position="54"/>
        <end position="172"/>
    </location>
</feature>
<dbReference type="GO" id="GO:0009055">
    <property type="term" value="F:electron transfer activity"/>
    <property type="evidence" value="ECO:0007669"/>
    <property type="project" value="InterPro"/>
</dbReference>
<dbReference type="GO" id="GO:0020037">
    <property type="term" value="F:heme binding"/>
    <property type="evidence" value="ECO:0007669"/>
    <property type="project" value="InterPro"/>
</dbReference>
<evidence type="ECO:0000256" key="2">
    <source>
        <dbReference type="ARBA" id="ARBA00022723"/>
    </source>
</evidence>